<dbReference type="KEGG" id="sbk:SHEWBE_4110"/>
<accession>A0A330MAP3</accession>
<name>A0A330MAP3_9GAMM</name>
<dbReference type="AlphaFoldDB" id="A0A330MAP3"/>
<proteinExistence type="predicted"/>
<evidence type="ECO:0000313" key="1">
    <source>
        <dbReference type="EMBL" id="SQH78070.1"/>
    </source>
</evidence>
<sequence length="57" mass="6258">MINVEEGESPGLFHFDDVNIGDITHFFLVARVGHPILTSAAPLTDIFDYKIGLVNSN</sequence>
<gene>
    <name evidence="1" type="ORF">SHEWBE_4110</name>
</gene>
<evidence type="ECO:0000313" key="2">
    <source>
        <dbReference type="Proteomes" id="UP000250123"/>
    </source>
</evidence>
<dbReference type="EMBL" id="LS483452">
    <property type="protein sequence ID" value="SQH78070.1"/>
    <property type="molecule type" value="Genomic_DNA"/>
</dbReference>
<dbReference type="Proteomes" id="UP000250123">
    <property type="component" value="Chromosome SHEWBE"/>
</dbReference>
<organism evidence="1 2">
    <name type="scientific">Shewanella benthica</name>
    <dbReference type="NCBI Taxonomy" id="43661"/>
    <lineage>
        <taxon>Bacteria</taxon>
        <taxon>Pseudomonadati</taxon>
        <taxon>Pseudomonadota</taxon>
        <taxon>Gammaproteobacteria</taxon>
        <taxon>Alteromonadales</taxon>
        <taxon>Shewanellaceae</taxon>
        <taxon>Shewanella</taxon>
    </lineage>
</organism>
<reference evidence="2" key="1">
    <citation type="submission" date="2018-06" db="EMBL/GenBank/DDBJ databases">
        <authorList>
            <person name="Cea G.-C."/>
            <person name="William W."/>
        </authorList>
    </citation>
    <scope>NUCLEOTIDE SEQUENCE [LARGE SCALE GENOMIC DNA]</scope>
    <source>
        <strain evidence="2">DB21MT-2</strain>
    </source>
</reference>
<protein>
    <submittedName>
        <fullName evidence="1">Uncharacterized protein</fullName>
    </submittedName>
</protein>